<dbReference type="InterPro" id="IPR006315">
    <property type="entry name" value="OM_autotransptr_brl_dom"/>
</dbReference>
<dbReference type="InterPro" id="IPR043990">
    <property type="entry name" value="AC_1"/>
</dbReference>
<dbReference type="AlphaFoldDB" id="A0AAI9SCX8"/>
<dbReference type="InterPro" id="IPR011050">
    <property type="entry name" value="Pectin_lyase_fold/virulence"/>
</dbReference>
<reference evidence="4 5" key="1">
    <citation type="submission" date="2019-10" db="EMBL/GenBank/DDBJ databases">
        <title>Genome diversity of Sutterella seckii.</title>
        <authorList>
            <person name="Chaplin A.V."/>
            <person name="Sokolova S.R."/>
            <person name="Mosin K.A."/>
            <person name="Ivanova E.L."/>
            <person name="Kochetkova T.O."/>
            <person name="Goltsov A.Y."/>
            <person name="Trofimov D.Y."/>
            <person name="Efimov B.A."/>
        </authorList>
    </citation>
    <scope>NUCLEOTIDE SEQUENCE [LARGE SCALE GENOMIC DNA]</scope>
    <source>
        <strain evidence="4 5">ASD3426</strain>
    </source>
</reference>
<sequence length="1075" mass="118582">MNKNQRIGNEALRNLRVVETKKECKFSPMAENKPGLRNEMTNGIEGMGFSSICRQKFGHLNFELSAIAVICAATAAFYAAPVFAGTSVPQGVYLDLLSGVAADTQEEDGDVLTLNDSDNPYYVNKGVLDEEIPGGNVDVHFTYNGQTAVTKSQNYTGKTYIESGYNKQVNVNNNVDLSSSQAIVVERTSQIFFKGKDDAKIKALEGDGRVGMDEGKTLIVDYEDRLDGGEVVIENQFLKQSKVVFTRQNGKEVKLKFKIDFTDGTEWNVSAPHKDWGFESMTFENFTVLMDDEGTQKYLGNRDGITPENPHKNVHMGTGSQLLFSLDGRHKKYNLGGGLYLDGGTMNYQDLALAHDKFADTAENSILTVREFYPVKQGTGIVVGFEAEADSTFNLWNNQDIDYNYLIKSNNSVDNKNGLYLILNENGKYTQTLNQEVSPNDGDDAILHWTVKDSGWVNINDSDSEALKYSSQLIEIQLTNKNEGSGFVVNAGGKEESKELKAKLTGSGHVKFVNGTVLLNRENAYEGNTFVAQDSNLILGHTKSLGTTQELSIEGTVNTSQVDVEGPGHTVNSGTLLIGEKKFITETYEGKGGTIQVSTLLKGADSETGMLVVNGKATGEGIVDVQVRKGSEARALDRLDVVTMAPGSTLTLELTDKEGIQYGEYRYMLVRTDKNSDSKRLAWYLTTTKKPQKTPDNPSKNPDTDDSENPDTASGQTHAGDDETPDNHGGTGGGSGGSDVIWTTSTLKTPQAGARAGLAYLAAEVFDLSLRGHVGDRVYHDLLTGEERETSLWMLNMGNWSRFGDTTSQLGFDGRTNVTHLGGDLYKWNLNDTDTLRIGLLGSYGEADYKTKSDVTWLEADANFEGWSVGAYASWQTRAESGPFANGQIRWNHFENEVREERLEKDRYDSEGLSATFEAGWTQRLFTKKSSGGYNMAFDLEPRAHFYWTDFDAETGLDSTGQRFDTDGKSNLMTSLGVRASLKLTDDAMPQWSDPAMHFFVEGNWVHYSRDFNATVMNEKGSSTATVDLEDFAEARLGAVMHLSDEFLVWGDFNLRSGEDDYESYGYNVGAKYFY</sequence>
<dbReference type="SUPFAM" id="SSF51126">
    <property type="entry name" value="Pectin lyase-like"/>
    <property type="match status" value="1"/>
</dbReference>
<keyword evidence="2" id="KW-0472">Membrane</keyword>
<dbReference type="SMART" id="SM00869">
    <property type="entry name" value="Autotransporter"/>
    <property type="match status" value="1"/>
</dbReference>
<evidence type="ECO:0000313" key="5">
    <source>
        <dbReference type="Proteomes" id="UP000469462"/>
    </source>
</evidence>
<dbReference type="EMBL" id="WEHW01000023">
    <property type="protein sequence ID" value="KAB7651011.1"/>
    <property type="molecule type" value="Genomic_DNA"/>
</dbReference>
<dbReference type="GO" id="GO:0019867">
    <property type="term" value="C:outer membrane"/>
    <property type="evidence" value="ECO:0007669"/>
    <property type="project" value="InterPro"/>
</dbReference>
<feature type="domain" description="Autotransporter" evidence="3">
    <location>
        <begin position="785"/>
        <end position="1075"/>
    </location>
</feature>
<dbReference type="PROSITE" id="PS51208">
    <property type="entry name" value="AUTOTRANSPORTER"/>
    <property type="match status" value="1"/>
</dbReference>
<evidence type="ECO:0000256" key="1">
    <source>
        <dbReference type="SAM" id="MobiDB-lite"/>
    </source>
</evidence>
<name>A0AAI9SCX8_9BURK</name>
<accession>A0AAI9SCX8</accession>
<dbReference type="Pfam" id="PF18883">
    <property type="entry name" value="AC_1"/>
    <property type="match status" value="1"/>
</dbReference>
<protein>
    <submittedName>
        <fullName evidence="4">Autotransporter outer membrane beta-barrel domain-containing protein</fullName>
    </submittedName>
</protein>
<feature type="compositionally biased region" description="Polar residues" evidence="1">
    <location>
        <begin position="686"/>
        <end position="701"/>
    </location>
</feature>
<dbReference type="RefSeq" id="WP_152157039.1">
    <property type="nucleotide sequence ID" value="NZ_WEHW01000023.1"/>
</dbReference>
<keyword evidence="5" id="KW-1185">Reference proteome</keyword>
<comment type="caution">
    <text evidence="4">The sequence shown here is derived from an EMBL/GenBank/DDBJ whole genome shotgun (WGS) entry which is preliminary data.</text>
</comment>
<dbReference type="Proteomes" id="UP000469462">
    <property type="component" value="Unassembled WGS sequence"/>
</dbReference>
<proteinExistence type="predicted"/>
<dbReference type="InterPro" id="IPR005546">
    <property type="entry name" value="Autotransporte_beta"/>
</dbReference>
<feature type="transmembrane region" description="Helical" evidence="2">
    <location>
        <begin position="64"/>
        <end position="84"/>
    </location>
</feature>
<evidence type="ECO:0000313" key="4">
    <source>
        <dbReference type="EMBL" id="KAB7651011.1"/>
    </source>
</evidence>
<dbReference type="SUPFAM" id="SSF103515">
    <property type="entry name" value="Autotransporter"/>
    <property type="match status" value="1"/>
</dbReference>
<dbReference type="NCBIfam" id="TIGR01414">
    <property type="entry name" value="autotrans_barl"/>
    <property type="match status" value="1"/>
</dbReference>
<gene>
    <name evidence="4" type="ORF">GBM96_07170</name>
</gene>
<evidence type="ECO:0000259" key="3">
    <source>
        <dbReference type="PROSITE" id="PS51208"/>
    </source>
</evidence>
<keyword evidence="2" id="KW-0812">Transmembrane</keyword>
<organism evidence="4 5">
    <name type="scientific">Sutterella seckii</name>
    <dbReference type="NCBI Taxonomy" id="1944635"/>
    <lineage>
        <taxon>Bacteria</taxon>
        <taxon>Pseudomonadati</taxon>
        <taxon>Pseudomonadota</taxon>
        <taxon>Betaproteobacteria</taxon>
        <taxon>Burkholderiales</taxon>
        <taxon>Sutterellaceae</taxon>
        <taxon>Sutterella</taxon>
    </lineage>
</organism>
<feature type="region of interest" description="Disordered" evidence="1">
    <location>
        <begin position="686"/>
        <end position="742"/>
    </location>
</feature>
<dbReference type="InterPro" id="IPR036709">
    <property type="entry name" value="Autotransporte_beta_dom_sf"/>
</dbReference>
<evidence type="ECO:0000256" key="2">
    <source>
        <dbReference type="SAM" id="Phobius"/>
    </source>
</evidence>
<dbReference type="Gene3D" id="2.40.128.130">
    <property type="entry name" value="Autotransporter beta-domain"/>
    <property type="match status" value="1"/>
</dbReference>
<keyword evidence="2" id="KW-1133">Transmembrane helix</keyword>